<evidence type="ECO:0000256" key="2">
    <source>
        <dbReference type="ARBA" id="ARBA00022490"/>
    </source>
</evidence>
<dbReference type="EMBL" id="FQZT01000004">
    <property type="protein sequence ID" value="SHJ05783.1"/>
    <property type="molecule type" value="Genomic_DNA"/>
</dbReference>
<gene>
    <name evidence="4" type="ORF">SAMN02745165_01437</name>
</gene>
<name>A0A1M6G789_MALRU</name>
<comment type="subcellular location">
    <subcellularLocation>
        <location evidence="1">Cytoplasm</location>
    </subcellularLocation>
</comment>
<sequence length="88" mass="9903">MKITKSAQSGTMQSSDLMIFLEPADELIIEIESTVKQQFEHLIRAKVEEVLTQHQVSCGEIRINDRGALDYAIVARLEAGLKRACEKE</sequence>
<accession>A0A1M6G789</accession>
<dbReference type="InterPro" id="IPR023439">
    <property type="entry name" value="Mal_deCO2ase/Cit_lyase_ACP"/>
</dbReference>
<dbReference type="Proteomes" id="UP000184171">
    <property type="component" value="Unassembled WGS sequence"/>
</dbReference>
<dbReference type="AlphaFoldDB" id="A0A1M6G789"/>
<dbReference type="InterPro" id="IPR006495">
    <property type="entry name" value="CitD"/>
</dbReference>
<evidence type="ECO:0000256" key="1">
    <source>
        <dbReference type="ARBA" id="ARBA00004496"/>
    </source>
</evidence>
<dbReference type="NCBIfam" id="TIGR01608">
    <property type="entry name" value="citD"/>
    <property type="match status" value="1"/>
</dbReference>
<dbReference type="GO" id="GO:0005737">
    <property type="term" value="C:cytoplasm"/>
    <property type="evidence" value="ECO:0007669"/>
    <property type="project" value="UniProtKB-SubCell"/>
</dbReference>
<keyword evidence="3" id="KW-0597">Phosphoprotein</keyword>
<dbReference type="RefSeq" id="WP_072907271.1">
    <property type="nucleotide sequence ID" value="NZ_FQZT01000004.1"/>
</dbReference>
<organism evidence="4 5">
    <name type="scientific">Malonomonas rubra DSM 5091</name>
    <dbReference type="NCBI Taxonomy" id="1122189"/>
    <lineage>
        <taxon>Bacteria</taxon>
        <taxon>Pseudomonadati</taxon>
        <taxon>Thermodesulfobacteriota</taxon>
        <taxon>Desulfuromonadia</taxon>
        <taxon>Desulfuromonadales</taxon>
        <taxon>Geopsychrobacteraceae</taxon>
        <taxon>Malonomonas</taxon>
    </lineage>
</organism>
<protein>
    <submittedName>
        <fullName evidence="4">Citrate lyase subunit gamma (Acyl carrier protein)</fullName>
    </submittedName>
</protein>
<dbReference type="STRING" id="1122189.SAMN02745165_01437"/>
<dbReference type="GO" id="GO:0016829">
    <property type="term" value="F:lyase activity"/>
    <property type="evidence" value="ECO:0007669"/>
    <property type="project" value="UniProtKB-KW"/>
</dbReference>
<reference evidence="4 5" key="1">
    <citation type="submission" date="2016-11" db="EMBL/GenBank/DDBJ databases">
        <authorList>
            <person name="Jaros S."/>
            <person name="Januszkiewicz K."/>
            <person name="Wedrychowicz H."/>
        </authorList>
    </citation>
    <scope>NUCLEOTIDE SEQUENCE [LARGE SCALE GENOMIC DNA]</scope>
    <source>
        <strain evidence="4 5">DSM 5091</strain>
    </source>
</reference>
<keyword evidence="4" id="KW-0456">Lyase</keyword>
<dbReference type="NCBIfam" id="NF009726">
    <property type="entry name" value="PRK13253.1"/>
    <property type="match status" value="1"/>
</dbReference>
<keyword evidence="5" id="KW-1185">Reference proteome</keyword>
<evidence type="ECO:0000313" key="4">
    <source>
        <dbReference type="EMBL" id="SHJ05783.1"/>
    </source>
</evidence>
<proteinExistence type="predicted"/>
<dbReference type="OrthoDB" id="9798736at2"/>
<evidence type="ECO:0000313" key="5">
    <source>
        <dbReference type="Proteomes" id="UP000184171"/>
    </source>
</evidence>
<dbReference type="Pfam" id="PF06857">
    <property type="entry name" value="ACP"/>
    <property type="match status" value="1"/>
</dbReference>
<keyword evidence="2" id="KW-0963">Cytoplasm</keyword>
<evidence type="ECO:0000256" key="3">
    <source>
        <dbReference type="ARBA" id="ARBA00022553"/>
    </source>
</evidence>